<evidence type="ECO:0000313" key="2">
    <source>
        <dbReference type="EMBL" id="RCK62552.1"/>
    </source>
</evidence>
<accession>A0A367YC02</accession>
<dbReference type="OrthoDB" id="4022920at2759"/>
<feature type="compositionally biased region" description="Acidic residues" evidence="1">
    <location>
        <begin position="366"/>
        <end position="375"/>
    </location>
</feature>
<feature type="compositionally biased region" description="Basic and acidic residues" evidence="1">
    <location>
        <begin position="351"/>
        <end position="365"/>
    </location>
</feature>
<dbReference type="AlphaFoldDB" id="A0A367YC02"/>
<evidence type="ECO:0000256" key="1">
    <source>
        <dbReference type="SAM" id="MobiDB-lite"/>
    </source>
</evidence>
<feature type="region of interest" description="Disordered" evidence="1">
    <location>
        <begin position="320"/>
        <end position="397"/>
    </location>
</feature>
<gene>
    <name evidence="2" type="ORF">Cantr_09277</name>
</gene>
<feature type="region of interest" description="Disordered" evidence="1">
    <location>
        <begin position="173"/>
        <end position="195"/>
    </location>
</feature>
<evidence type="ECO:0000313" key="3">
    <source>
        <dbReference type="Proteomes" id="UP000253472"/>
    </source>
</evidence>
<comment type="caution">
    <text evidence="2">The sequence shown here is derived from an EMBL/GenBank/DDBJ whole genome shotgun (WGS) entry which is preliminary data.</text>
</comment>
<sequence>MPSQRPKLQARKEANQLESGSQSRLTYVPPPPRLRSYTDPTLQSLYHDDTGSTRLIQSAPNDNDDQMSYIEDSEEDMAVLVSSASTSLPKLSSMMFNNNFETSMDTSQMNLNLYHCHESSQLNNDNFNVQDFAMPADLDDMHDYYLSQNVAVAVDDSDIILVASQKDAVKQEEVVSPSKLEEGVTTKEMSPEREDYDDRFESNVVMEEGERDDCHDDETAVIIPEERDDGHDNESTPVDTADILRGVVKIYRWDLVPDPKEDEILECSTQCDAEEFADVKLKELTENEPDKKQVLPSPTRVEKKVESLPGEVEVVVCPGAEEEMKPKEEEKHAEAKECLTETGLIDTGAVDEPRKPDDLAVKSEEAVTEEPEVDVQPEPKKVEPKAKKGKPKNEKMVLNELKYFNALKEEKVPLVAANDKSTLAKNDNKSPLNAAPPPVTKKLSPVPKPSASPASNTNKENQHTSVPAKTIKTIRKRVGSKPLSEICNQQPRSRVGLSKRVRIDSLHNNMKKRKTS</sequence>
<feature type="compositionally biased region" description="Polar residues" evidence="1">
    <location>
        <begin position="419"/>
        <end position="431"/>
    </location>
</feature>
<organism evidence="2 3">
    <name type="scientific">Candida viswanathii</name>
    <dbReference type="NCBI Taxonomy" id="5486"/>
    <lineage>
        <taxon>Eukaryota</taxon>
        <taxon>Fungi</taxon>
        <taxon>Dikarya</taxon>
        <taxon>Ascomycota</taxon>
        <taxon>Saccharomycotina</taxon>
        <taxon>Pichiomycetes</taxon>
        <taxon>Debaryomycetaceae</taxon>
        <taxon>Candida/Lodderomyces clade</taxon>
        <taxon>Candida</taxon>
    </lineage>
</organism>
<dbReference type="EMBL" id="QLNQ01000025">
    <property type="protein sequence ID" value="RCK62552.1"/>
    <property type="molecule type" value="Genomic_DNA"/>
</dbReference>
<reference evidence="2 3" key="1">
    <citation type="submission" date="2018-06" db="EMBL/GenBank/DDBJ databases">
        <title>Whole genome sequencing of Candida tropicalis (genome annotated by CSBL at Korea University).</title>
        <authorList>
            <person name="Ahn J."/>
        </authorList>
    </citation>
    <scope>NUCLEOTIDE SEQUENCE [LARGE SCALE GENOMIC DNA]</scope>
    <source>
        <strain evidence="2 3">ATCC 20962</strain>
    </source>
</reference>
<dbReference type="Proteomes" id="UP000253472">
    <property type="component" value="Unassembled WGS sequence"/>
</dbReference>
<feature type="compositionally biased region" description="Basic and acidic residues" evidence="1">
    <location>
        <begin position="284"/>
        <end position="293"/>
    </location>
</feature>
<proteinExistence type="predicted"/>
<feature type="compositionally biased region" description="Basic and acidic residues" evidence="1">
    <location>
        <begin position="322"/>
        <end position="339"/>
    </location>
</feature>
<feature type="region of interest" description="Disordered" evidence="1">
    <location>
        <begin position="1"/>
        <end position="39"/>
    </location>
</feature>
<feature type="compositionally biased region" description="Low complexity" evidence="1">
    <location>
        <begin position="441"/>
        <end position="455"/>
    </location>
</feature>
<feature type="compositionally biased region" description="Basic and acidic residues" evidence="1">
    <location>
        <begin position="377"/>
        <end position="397"/>
    </location>
</feature>
<name>A0A367YC02_9ASCO</name>
<protein>
    <submittedName>
        <fullName evidence="2">Uncharacterized protein</fullName>
    </submittedName>
</protein>
<feature type="compositionally biased region" description="Polar residues" evidence="1">
    <location>
        <begin position="456"/>
        <end position="467"/>
    </location>
</feature>
<feature type="compositionally biased region" description="Polar residues" evidence="1">
    <location>
        <begin position="16"/>
        <end position="25"/>
    </location>
</feature>
<feature type="region of interest" description="Disordered" evidence="1">
    <location>
        <begin position="418"/>
        <end position="516"/>
    </location>
</feature>
<feature type="compositionally biased region" description="Basic and acidic residues" evidence="1">
    <location>
        <begin position="173"/>
        <end position="193"/>
    </location>
</feature>
<keyword evidence="3" id="KW-1185">Reference proteome</keyword>
<feature type="region of interest" description="Disordered" evidence="1">
    <location>
        <begin position="284"/>
        <end position="307"/>
    </location>
</feature>
<dbReference type="STRING" id="5486.A0A367YC02"/>